<reference evidence="5" key="1">
    <citation type="submission" date="2022-06" db="EMBL/GenBank/DDBJ databases">
        <title>Aeoliella straminimaris, a novel planctomycete from sediments.</title>
        <authorList>
            <person name="Vitorino I.R."/>
            <person name="Lage O.M."/>
        </authorList>
    </citation>
    <scope>NUCLEOTIDE SEQUENCE</scope>
    <source>
        <strain evidence="5">ICT_H6.2</strain>
    </source>
</reference>
<comment type="caution">
    <text evidence="5">The sequence shown here is derived from an EMBL/GenBank/DDBJ whole genome shotgun (WGS) entry which is preliminary data.</text>
</comment>
<sequence>MFSRSRLALVFVTLSLGSYSVASAADEQAIEFNRDIRPILSDRCFTCHGPDSATREAGLRLDTREGALEWTIVPGSADESEVIARITSDDPDVVMPPPAAERKPLSPSEIETLRKWIDAGAEYQLHWAYLPVERPEPPQIEGDQWSRNDIDRFLYRRFQREGVEPSPEADPRTLVRRLYFDLTGLPPTPEQVAEFLADERPDAYEQLVDRLLASPHYGERMAQWWFDLVRFANTVGYHGDQNHAAVPYRDYVIKSFNENLPFDQFTIEQLAGDLLPDPTMWQRVATCYNRLLQTTHEGGAQNKEYLAIHMADRVRNVGEVWLSASTGCAQCHDHKFDPISTKDFYSLGAFFADVDHWGSFQRPAHNIIDTERPPEILAWTLPTYEKLQPIDKRIAELEQQLQGNIPMNWRDLRKELTDLKTQRAELEGEFVRVMVTDPLDKPRTVRVLNRGDWMDDTGEVVQPTVPHFLEQLETGGRRATRLDLAHWLVDGDNPLVGRTVTNRLWGLFFGRGVAEGLIDLGSQSAPPTHPELLDWLADELVRSGWNTKHMVRLMVTSSAYRQSSVPTPEMLERDPKNEWFARQGRWRLDAEYIRDNALAVSGLLNLSIGGESGRPYQPGGYYAQLNFPEREYQPAKNELQYRRGVYTHWQRQFLHPALLAFDAPSREECTAKRAVSNTPSAALVLLNDPSYVEASRVLAERVLTEAEGDDPARIAWLWKQALGRDATTDEQQVLVELLEKHRREYQADPSAAEQLTSIGLSPAAAQDQLVEQAAWTSVCRVLLNLSETITRN</sequence>
<dbReference type="Pfam" id="PF07587">
    <property type="entry name" value="PSD1"/>
    <property type="match status" value="1"/>
</dbReference>
<keyword evidence="6" id="KW-1185">Reference proteome</keyword>
<dbReference type="SUPFAM" id="SSF46626">
    <property type="entry name" value="Cytochrome c"/>
    <property type="match status" value="1"/>
</dbReference>
<feature type="signal peptide" evidence="1">
    <location>
        <begin position="1"/>
        <end position="24"/>
    </location>
</feature>
<organism evidence="5 6">
    <name type="scientific">Aeoliella straminimaris</name>
    <dbReference type="NCBI Taxonomy" id="2954799"/>
    <lineage>
        <taxon>Bacteria</taxon>
        <taxon>Pseudomonadati</taxon>
        <taxon>Planctomycetota</taxon>
        <taxon>Planctomycetia</taxon>
        <taxon>Pirellulales</taxon>
        <taxon>Lacipirellulaceae</taxon>
        <taxon>Aeoliella</taxon>
    </lineage>
</organism>
<dbReference type="RefSeq" id="WP_252853398.1">
    <property type="nucleotide sequence ID" value="NZ_JAMXLR010000054.1"/>
</dbReference>
<dbReference type="InterPro" id="IPR022655">
    <property type="entry name" value="DUF1553"/>
</dbReference>
<accession>A0A9X2JHB5</accession>
<evidence type="ECO:0000313" key="5">
    <source>
        <dbReference type="EMBL" id="MCO6045282.1"/>
    </source>
</evidence>
<evidence type="ECO:0000259" key="3">
    <source>
        <dbReference type="Pfam" id="PF07587"/>
    </source>
</evidence>
<evidence type="ECO:0000313" key="6">
    <source>
        <dbReference type="Proteomes" id="UP001155241"/>
    </source>
</evidence>
<dbReference type="EMBL" id="JAMXLR010000054">
    <property type="protein sequence ID" value="MCO6045282.1"/>
    <property type="molecule type" value="Genomic_DNA"/>
</dbReference>
<dbReference type="PANTHER" id="PTHR35889">
    <property type="entry name" value="CYCLOINULO-OLIGOSACCHARIDE FRUCTANOTRANSFERASE-RELATED"/>
    <property type="match status" value="1"/>
</dbReference>
<feature type="chain" id="PRO_5040721701" evidence="1">
    <location>
        <begin position="25"/>
        <end position="792"/>
    </location>
</feature>
<evidence type="ECO:0000259" key="4">
    <source>
        <dbReference type="Pfam" id="PF07635"/>
    </source>
</evidence>
<dbReference type="Proteomes" id="UP001155241">
    <property type="component" value="Unassembled WGS sequence"/>
</dbReference>
<name>A0A9X2JHB5_9BACT</name>
<dbReference type="PANTHER" id="PTHR35889:SF3">
    <property type="entry name" value="F-BOX DOMAIN-CONTAINING PROTEIN"/>
    <property type="match status" value="1"/>
</dbReference>
<dbReference type="InterPro" id="IPR011444">
    <property type="entry name" value="DUF1549"/>
</dbReference>
<dbReference type="Pfam" id="PF07583">
    <property type="entry name" value="PSCyt2"/>
    <property type="match status" value="1"/>
</dbReference>
<protein>
    <submittedName>
        <fullName evidence="5">DUF1553 domain-containing protein</fullName>
    </submittedName>
</protein>
<feature type="domain" description="DUF1549" evidence="2">
    <location>
        <begin position="150"/>
        <end position="355"/>
    </location>
</feature>
<feature type="domain" description="DUF1553" evidence="3">
    <location>
        <begin position="480"/>
        <end position="737"/>
    </location>
</feature>
<dbReference type="InterPro" id="IPR036909">
    <property type="entry name" value="Cyt_c-like_dom_sf"/>
</dbReference>
<evidence type="ECO:0000259" key="2">
    <source>
        <dbReference type="Pfam" id="PF07583"/>
    </source>
</evidence>
<feature type="domain" description="Cytochrome C Planctomycete-type" evidence="4">
    <location>
        <begin position="44"/>
        <end position="98"/>
    </location>
</feature>
<gene>
    <name evidence="5" type="ORF">NG895_15325</name>
</gene>
<dbReference type="GO" id="GO:0009055">
    <property type="term" value="F:electron transfer activity"/>
    <property type="evidence" value="ECO:0007669"/>
    <property type="project" value="InterPro"/>
</dbReference>
<evidence type="ECO:0000256" key="1">
    <source>
        <dbReference type="SAM" id="SignalP"/>
    </source>
</evidence>
<dbReference type="AlphaFoldDB" id="A0A9X2JHB5"/>
<dbReference type="InterPro" id="IPR011429">
    <property type="entry name" value="Cyt_c_Planctomycete-type"/>
</dbReference>
<dbReference type="GO" id="GO:0020037">
    <property type="term" value="F:heme binding"/>
    <property type="evidence" value="ECO:0007669"/>
    <property type="project" value="InterPro"/>
</dbReference>
<proteinExistence type="predicted"/>
<dbReference type="Pfam" id="PF07635">
    <property type="entry name" value="PSCyt1"/>
    <property type="match status" value="1"/>
</dbReference>
<keyword evidence="1" id="KW-0732">Signal</keyword>